<dbReference type="InterPro" id="IPR028082">
    <property type="entry name" value="Peripla_BP_I"/>
</dbReference>
<dbReference type="CDD" id="cd01544">
    <property type="entry name" value="PBP1_GalR"/>
    <property type="match status" value="1"/>
</dbReference>
<dbReference type="Proteomes" id="UP000078516">
    <property type="component" value="Unassembled WGS sequence"/>
</dbReference>
<dbReference type="GO" id="GO:0003700">
    <property type="term" value="F:DNA-binding transcription factor activity"/>
    <property type="evidence" value="ECO:0007669"/>
    <property type="project" value="TreeGrafter"/>
</dbReference>
<dbReference type="RefSeq" id="WP_067482748.1">
    <property type="nucleotide sequence ID" value="NZ_BJUG01000007.1"/>
</dbReference>
<keyword evidence="1" id="KW-0805">Transcription regulation</keyword>
<evidence type="ECO:0000313" key="7">
    <source>
        <dbReference type="Proteomes" id="UP000078516"/>
    </source>
</evidence>
<dbReference type="PROSITE" id="PS00356">
    <property type="entry name" value="HTH_LACI_1"/>
    <property type="match status" value="1"/>
</dbReference>
<dbReference type="PRINTS" id="PR00036">
    <property type="entry name" value="HTHLACI"/>
</dbReference>
<dbReference type="SMART" id="SM00354">
    <property type="entry name" value="HTH_LACI"/>
    <property type="match status" value="1"/>
</dbReference>
<dbReference type="InterPro" id="IPR010982">
    <property type="entry name" value="Lambda_DNA-bd_dom_sf"/>
</dbReference>
<feature type="domain" description="HTH lacI-type" evidence="4">
    <location>
        <begin position="2"/>
        <end position="48"/>
    </location>
</feature>
<keyword evidence="7" id="KW-1185">Reference proteome</keyword>
<dbReference type="PROSITE" id="PS50932">
    <property type="entry name" value="HTH_LACI_2"/>
    <property type="match status" value="1"/>
</dbReference>
<organism evidence="6 7">
    <name type="scientific">Enterococcus thailandicus</name>
    <dbReference type="NCBI Taxonomy" id="417368"/>
    <lineage>
        <taxon>Bacteria</taxon>
        <taxon>Bacillati</taxon>
        <taxon>Bacillota</taxon>
        <taxon>Bacilli</taxon>
        <taxon>Lactobacillales</taxon>
        <taxon>Enterococcaceae</taxon>
        <taxon>Enterococcus</taxon>
    </lineage>
</organism>
<dbReference type="GeneID" id="77488031"/>
<reference evidence="6 7" key="1">
    <citation type="submission" date="2016-04" db="EMBL/GenBank/DDBJ databases">
        <title>Draft genome of an Enterococcus thailandicus strain isolated from bovine feces.</title>
        <authorList>
            <person name="Beukers A.G."/>
            <person name="Zaheer R."/>
            <person name="Goji N."/>
            <person name="Cook S.R."/>
            <person name="Amoako K."/>
            <person name="Chaves A.V."/>
            <person name="Ward M.P."/>
            <person name="Mcallister T.A."/>
        </authorList>
    </citation>
    <scope>NUCLEOTIDE SEQUENCE [LARGE SCALE GENOMIC DNA]</scope>
    <source>
        <strain evidence="6 7">F0711D 46</strain>
    </source>
</reference>
<evidence type="ECO:0000313" key="5">
    <source>
        <dbReference type="EMBL" id="GEK37191.1"/>
    </source>
</evidence>
<name>A0A179ES90_ENTTH</name>
<evidence type="ECO:0000256" key="2">
    <source>
        <dbReference type="ARBA" id="ARBA00023125"/>
    </source>
</evidence>
<evidence type="ECO:0000313" key="8">
    <source>
        <dbReference type="Proteomes" id="UP000321361"/>
    </source>
</evidence>
<evidence type="ECO:0000313" key="6">
    <source>
        <dbReference type="EMBL" id="OAQ56054.1"/>
    </source>
</evidence>
<dbReference type="InterPro" id="IPR046335">
    <property type="entry name" value="LacI/GalR-like_sensor"/>
</dbReference>
<dbReference type="Gene3D" id="3.40.50.2300">
    <property type="match status" value="2"/>
</dbReference>
<dbReference type="Gene3D" id="1.10.260.40">
    <property type="entry name" value="lambda repressor-like DNA-binding domains"/>
    <property type="match status" value="1"/>
</dbReference>
<dbReference type="AlphaFoldDB" id="A0A179ES90"/>
<evidence type="ECO:0000256" key="1">
    <source>
        <dbReference type="ARBA" id="ARBA00023015"/>
    </source>
</evidence>
<dbReference type="PANTHER" id="PTHR30146">
    <property type="entry name" value="LACI-RELATED TRANSCRIPTIONAL REPRESSOR"/>
    <property type="match status" value="1"/>
</dbReference>
<keyword evidence="3" id="KW-0804">Transcription</keyword>
<dbReference type="CDD" id="cd01392">
    <property type="entry name" value="HTH_LacI"/>
    <property type="match status" value="1"/>
</dbReference>
<dbReference type="Proteomes" id="UP000321361">
    <property type="component" value="Unassembled WGS sequence"/>
</dbReference>
<evidence type="ECO:0000256" key="3">
    <source>
        <dbReference type="ARBA" id="ARBA00023163"/>
    </source>
</evidence>
<dbReference type="OrthoDB" id="43195at2"/>
<keyword evidence="2" id="KW-0238">DNA-binding</keyword>
<reference evidence="5 8" key="2">
    <citation type="submission" date="2019-07" db="EMBL/GenBank/DDBJ databases">
        <title>Whole genome shotgun sequence of Enterococcus thailandicus NBRC 101867.</title>
        <authorList>
            <person name="Hosoyama A."/>
            <person name="Uohara A."/>
            <person name="Ohji S."/>
            <person name="Ichikawa N."/>
        </authorList>
    </citation>
    <scope>NUCLEOTIDE SEQUENCE [LARGE SCALE GENOMIC DNA]</scope>
    <source>
        <strain evidence="5 8">NBRC 101867</strain>
    </source>
</reference>
<dbReference type="Pfam" id="PF13377">
    <property type="entry name" value="Peripla_BP_3"/>
    <property type="match status" value="1"/>
</dbReference>
<dbReference type="EMBL" id="BJUG01000007">
    <property type="protein sequence ID" value="GEK37191.1"/>
    <property type="molecule type" value="Genomic_DNA"/>
</dbReference>
<dbReference type="SUPFAM" id="SSF53822">
    <property type="entry name" value="Periplasmic binding protein-like I"/>
    <property type="match status" value="1"/>
</dbReference>
<dbReference type="InterPro" id="IPR000843">
    <property type="entry name" value="HTH_LacI"/>
</dbReference>
<protein>
    <submittedName>
        <fullName evidence="6">LacI family transcriptional regulator</fullName>
    </submittedName>
</protein>
<evidence type="ECO:0000259" key="4">
    <source>
        <dbReference type="PROSITE" id="PS50932"/>
    </source>
</evidence>
<gene>
    <name evidence="5" type="primary">galR</name>
    <name evidence="6" type="ORF">A6E74_04865</name>
    <name evidence="5" type="ORF">ETH01_14780</name>
</gene>
<dbReference type="PATRIC" id="fig|417368.6.peg.794"/>
<proteinExistence type="predicted"/>
<dbReference type="PANTHER" id="PTHR30146:SF149">
    <property type="entry name" value="HTH-TYPE TRANSCRIPTIONAL REGULATOR EBGR"/>
    <property type="match status" value="1"/>
</dbReference>
<dbReference type="KEGG" id="eth:CK496_10320"/>
<dbReference type="Pfam" id="PF00356">
    <property type="entry name" value="LacI"/>
    <property type="match status" value="1"/>
</dbReference>
<comment type="caution">
    <text evidence="6">The sequence shown here is derived from an EMBL/GenBank/DDBJ whole genome shotgun (WGS) entry which is preliminary data.</text>
</comment>
<accession>A0A179ES90</accession>
<sequence>MATIKDIADLASVSKTTVSRVLNFDQTLSVSDETKKRIFEAAEKLEYTKYKRNRVIDKGKIAIVQWMTEKDELDDVYYLSLRMSAEKKILDEGYEIVRYFYNDTRIFDEEVIGIISIGECTPEQQQSLIDFTDNLVFVGMDILSTKYDSVSLDFDQAVNSVIDFFCARGHKNIGFIGGLDYGKTLPNHPVGKDKRTIAFEKYTSLRDVYREENVFQSSFDVESGYEMMKQAIVTLGQQLPTAFFIANDPLAVGALRALLESGIKVPERVSLIGFNDTSVAKHIFPTLSSVRIHTELMGEASVELLLEKLETGRQVAKKLIIATELSLRGSTGD</sequence>
<dbReference type="SUPFAM" id="SSF47413">
    <property type="entry name" value="lambda repressor-like DNA-binding domains"/>
    <property type="match status" value="1"/>
</dbReference>
<dbReference type="EMBL" id="LWMN01000011">
    <property type="protein sequence ID" value="OAQ56054.1"/>
    <property type="molecule type" value="Genomic_DNA"/>
</dbReference>
<dbReference type="GO" id="GO:0000976">
    <property type="term" value="F:transcription cis-regulatory region binding"/>
    <property type="evidence" value="ECO:0007669"/>
    <property type="project" value="TreeGrafter"/>
</dbReference>